<evidence type="ECO:0000313" key="7">
    <source>
        <dbReference type="Proteomes" id="UP000185999"/>
    </source>
</evidence>
<dbReference type="CDD" id="cd13401">
    <property type="entry name" value="Slt70-like"/>
    <property type="match status" value="1"/>
</dbReference>
<protein>
    <submittedName>
        <fullName evidence="6">Soluble lytic murein transglycosylase</fullName>
    </submittedName>
</protein>
<gene>
    <name evidence="6" type="ORF">SAMN05421760_102499</name>
</gene>
<name>A0A1N7KJR0_9GAMM</name>
<dbReference type="Proteomes" id="UP000185999">
    <property type="component" value="Unassembled WGS sequence"/>
</dbReference>
<dbReference type="Pfam" id="PF01464">
    <property type="entry name" value="SLT"/>
    <property type="match status" value="1"/>
</dbReference>
<dbReference type="Gene3D" id="1.10.1240.20">
    <property type="entry name" value="Lytic transglycosylase, superhelical linker domain"/>
    <property type="match status" value="1"/>
</dbReference>
<proteinExistence type="inferred from homology"/>
<dbReference type="PANTHER" id="PTHR37423:SF5">
    <property type="entry name" value="SOLUBLE LYTIC MUREIN TRANSGLYCOSYLASE"/>
    <property type="match status" value="1"/>
</dbReference>
<dbReference type="InterPro" id="IPR012289">
    <property type="entry name" value="Lytic_TGlycosylase_superhlx_L"/>
</dbReference>
<dbReference type="PANTHER" id="PTHR37423">
    <property type="entry name" value="SOLUBLE LYTIC MUREIN TRANSGLYCOSYLASE-RELATED"/>
    <property type="match status" value="1"/>
</dbReference>
<accession>A0A1N7KJR0</accession>
<evidence type="ECO:0000256" key="1">
    <source>
        <dbReference type="ARBA" id="ARBA00007734"/>
    </source>
</evidence>
<sequence>MLKTKKILSTFALIGTSLSIFASLPAAYASTSERTLYKQAKVAFDKNDTALADKLIVQLRDYPLVPYLHIKQFKRDISQLNDNIISKYIQDNKTTPFADDAQRVRLDNMMEQQRWQSFTRAYNEFPLKRNRYLCGLGYAQLQAGHKKEAFQTAQQLWEVGHSQDAACDPLFAEWMKEGHLTSDVANHRFWNAIQEKNFALAKYIERFLSDPTHKKESELFWSVKAKPELLNDVALLSKQNPHHGIMAAYGIRQIARKDISQATDLWLRDRTRLSIDKPTLDKLNEYFGLRYAKGFRDNAVEILAKLDPDFTYEKLTEWRIRLELAKQDWQSALNLIEKLPDTLKADGRWVYWKETSKYRLNPKSYQANYASVVKERSFYGFLASELSSDPFYLNHQPSGVTKEQKAILSKLPAVMRMKELLAFDYQYAARVEWNFLNKQLAASDQLALAHIAYDWGWYDQAIRGASRLKAWNDLDIRFPNPHPSLFEELANERGIYQTWAIAIARQESAFHLQARSRVGARGLMQLMPATAKQTAKRFDVNYTKPDQLFIPRTNIALGTAYLAQVLGTFEGNRVYATAAYNAGPHRVKRWLKERGDVPLDVWIETIPFDETRNYVQNVLAFSVIYDVMASRSTTLFNTQESASFALNYGNKSARPSTL</sequence>
<dbReference type="InterPro" id="IPR037061">
    <property type="entry name" value="Lytic_TGlycoase_superhlx_L_sf"/>
</dbReference>
<dbReference type="Pfam" id="PF14718">
    <property type="entry name" value="SLT_L"/>
    <property type="match status" value="1"/>
</dbReference>
<dbReference type="STRING" id="619304.SAMN05421760_102499"/>
<dbReference type="EMBL" id="FTOE01000002">
    <property type="protein sequence ID" value="SIS61787.1"/>
    <property type="molecule type" value="Genomic_DNA"/>
</dbReference>
<keyword evidence="7" id="KW-1185">Reference proteome</keyword>
<dbReference type="RefSeq" id="WP_054343414.1">
    <property type="nucleotide sequence ID" value="NZ_FTOE01000002.1"/>
</dbReference>
<evidence type="ECO:0000259" key="4">
    <source>
        <dbReference type="Pfam" id="PF01464"/>
    </source>
</evidence>
<evidence type="ECO:0000313" key="6">
    <source>
        <dbReference type="EMBL" id="SIS61787.1"/>
    </source>
</evidence>
<dbReference type="SUPFAM" id="SSF48435">
    <property type="entry name" value="Bacterial muramidases"/>
    <property type="match status" value="1"/>
</dbReference>
<dbReference type="OrthoDB" id="92254at2"/>
<comment type="similarity">
    <text evidence="1">Belongs to the transglycosylase Slt family.</text>
</comment>
<dbReference type="SUPFAM" id="SSF53955">
    <property type="entry name" value="Lysozyme-like"/>
    <property type="match status" value="1"/>
</dbReference>
<dbReference type="GO" id="GO:0004553">
    <property type="term" value="F:hydrolase activity, hydrolyzing O-glycosyl compounds"/>
    <property type="evidence" value="ECO:0007669"/>
    <property type="project" value="InterPro"/>
</dbReference>
<feature type="domain" description="Lytic transglycosylase superhelical linker" evidence="5">
    <location>
        <begin position="409"/>
        <end position="474"/>
    </location>
</feature>
<organism evidence="6 7">
    <name type="scientific">Neptunomonas antarctica</name>
    <dbReference type="NCBI Taxonomy" id="619304"/>
    <lineage>
        <taxon>Bacteria</taxon>
        <taxon>Pseudomonadati</taxon>
        <taxon>Pseudomonadota</taxon>
        <taxon>Gammaproteobacteria</taxon>
        <taxon>Oceanospirillales</taxon>
        <taxon>Oceanospirillaceae</taxon>
        <taxon>Neptunomonas</taxon>
    </lineage>
</organism>
<feature type="domain" description="Transglycosylase SLT" evidence="4">
    <location>
        <begin position="485"/>
        <end position="597"/>
    </location>
</feature>
<evidence type="ECO:0000259" key="5">
    <source>
        <dbReference type="Pfam" id="PF14718"/>
    </source>
</evidence>
<dbReference type="Gene3D" id="1.10.530.10">
    <property type="match status" value="1"/>
</dbReference>
<feature type="signal peptide" evidence="3">
    <location>
        <begin position="1"/>
        <end position="22"/>
    </location>
</feature>
<dbReference type="InterPro" id="IPR008939">
    <property type="entry name" value="Lytic_TGlycosylase_superhlx_U"/>
</dbReference>
<dbReference type="AlphaFoldDB" id="A0A1N7KJR0"/>
<feature type="chain" id="PRO_5009943139" evidence="3">
    <location>
        <begin position="23"/>
        <end position="658"/>
    </location>
</feature>
<evidence type="ECO:0000256" key="2">
    <source>
        <dbReference type="ARBA" id="ARBA00022729"/>
    </source>
</evidence>
<reference evidence="7" key="1">
    <citation type="submission" date="2017-01" db="EMBL/GenBank/DDBJ databases">
        <authorList>
            <person name="Varghese N."/>
            <person name="Submissions S."/>
        </authorList>
    </citation>
    <scope>NUCLEOTIDE SEQUENCE [LARGE SCALE GENOMIC DNA]</scope>
    <source>
        <strain evidence="7">DSM 22306</strain>
    </source>
</reference>
<dbReference type="InterPro" id="IPR008258">
    <property type="entry name" value="Transglycosylase_SLT_dom_1"/>
</dbReference>
<evidence type="ECO:0000256" key="3">
    <source>
        <dbReference type="SAM" id="SignalP"/>
    </source>
</evidence>
<keyword evidence="2 3" id="KW-0732">Signal</keyword>
<dbReference type="GO" id="GO:0042597">
    <property type="term" value="C:periplasmic space"/>
    <property type="evidence" value="ECO:0007669"/>
    <property type="project" value="InterPro"/>
</dbReference>
<dbReference type="InterPro" id="IPR023346">
    <property type="entry name" value="Lysozyme-like_dom_sf"/>
</dbReference>
<dbReference type="Gene3D" id="1.25.20.10">
    <property type="entry name" value="Bacterial muramidases"/>
    <property type="match status" value="1"/>
</dbReference>